<feature type="domain" description="GGDEF" evidence="1">
    <location>
        <begin position="153"/>
        <end position="300"/>
    </location>
</feature>
<dbReference type="CDD" id="cd01949">
    <property type="entry name" value="GGDEF"/>
    <property type="match status" value="1"/>
</dbReference>
<dbReference type="InterPro" id="IPR029787">
    <property type="entry name" value="Nucleotide_cyclase"/>
</dbReference>
<dbReference type="InterPro" id="IPR000160">
    <property type="entry name" value="GGDEF_dom"/>
</dbReference>
<dbReference type="FunFam" id="3.30.70.270:FF:000001">
    <property type="entry name" value="Diguanylate cyclase domain protein"/>
    <property type="match status" value="1"/>
</dbReference>
<proteinExistence type="predicted"/>
<dbReference type="NCBIfam" id="TIGR00254">
    <property type="entry name" value="GGDEF"/>
    <property type="match status" value="1"/>
</dbReference>
<dbReference type="PANTHER" id="PTHR46663">
    <property type="entry name" value="DIGUANYLATE CYCLASE DGCT-RELATED"/>
    <property type="match status" value="1"/>
</dbReference>
<dbReference type="GO" id="GO:0003824">
    <property type="term" value="F:catalytic activity"/>
    <property type="evidence" value="ECO:0007669"/>
    <property type="project" value="UniProtKB-ARBA"/>
</dbReference>
<dbReference type="EMBL" id="AP021881">
    <property type="protein sequence ID" value="BBP01447.1"/>
    <property type="molecule type" value="Genomic_DNA"/>
</dbReference>
<dbReference type="RefSeq" id="WP_162085224.1">
    <property type="nucleotide sequence ID" value="NZ_AP021881.1"/>
</dbReference>
<keyword evidence="3" id="KW-1185">Reference proteome</keyword>
<name>A0A809SEI2_9PROT</name>
<dbReference type="InterPro" id="IPR052163">
    <property type="entry name" value="DGC-Regulatory_Protein"/>
</dbReference>
<dbReference type="Proteomes" id="UP000463939">
    <property type="component" value="Chromosome"/>
</dbReference>
<dbReference type="AlphaFoldDB" id="A0A809SEI2"/>
<dbReference type="PANTHER" id="PTHR46663:SF3">
    <property type="entry name" value="SLL0267 PROTEIN"/>
    <property type="match status" value="1"/>
</dbReference>
<dbReference type="SUPFAM" id="SSF55785">
    <property type="entry name" value="PYP-like sensor domain (PAS domain)"/>
    <property type="match status" value="1"/>
</dbReference>
<sequence length="302" mass="34182">MTADIWRYIFDAVEAPIFLHDQNYRLLLVNRAYCEEADMAEADVLGKFYWEVFPLGTGPLPGCKEMAEFGHDGVHDEFLVGTKHFLSTGYVVRGENNELRYSLHLLSDITQRKESEAKIKWFAFYDSLTELPNRRLFSDRLQQAMSSSKRTGYYGAVMYLDLDNFKPLNDTHGHGMGDMLLIEVANRLKKCVRETDTVARIGGDEFVVMLAALDVDRVESEVQASNVAEKIRISLAEPYLLGSTHDGQADAIVEHHCSASVGVVLFFNNECGQDEVLRRADVAMYKAKEAGRNRVLFYRSGD</sequence>
<dbReference type="InterPro" id="IPR000014">
    <property type="entry name" value="PAS"/>
</dbReference>
<dbReference type="Gene3D" id="3.30.450.20">
    <property type="entry name" value="PAS domain"/>
    <property type="match status" value="1"/>
</dbReference>
<reference evidence="3" key="1">
    <citation type="submission" date="2019-11" db="EMBL/GenBank/DDBJ databases">
        <title>Isolation and characterization of a novel species in the genus Sulfuriferula.</title>
        <authorList>
            <person name="Mochizuki J."/>
            <person name="Kojima H."/>
            <person name="Fukui M."/>
        </authorList>
    </citation>
    <scope>NUCLEOTIDE SEQUENCE [LARGE SCALE GENOMIC DNA]</scope>
    <source>
        <strain evidence="3">SGTM</strain>
    </source>
</reference>
<dbReference type="KEGG" id="sniv:SFSGTM_21550"/>
<dbReference type="InterPro" id="IPR043128">
    <property type="entry name" value="Rev_trsase/Diguanyl_cyclase"/>
</dbReference>
<gene>
    <name evidence="2" type="ORF">SFSGTM_21550</name>
</gene>
<dbReference type="InterPro" id="IPR035965">
    <property type="entry name" value="PAS-like_dom_sf"/>
</dbReference>
<dbReference type="PROSITE" id="PS50887">
    <property type="entry name" value="GGDEF"/>
    <property type="match status" value="1"/>
</dbReference>
<dbReference type="SMART" id="SM00267">
    <property type="entry name" value="GGDEF"/>
    <property type="match status" value="1"/>
</dbReference>
<dbReference type="NCBIfam" id="TIGR00229">
    <property type="entry name" value="sensory_box"/>
    <property type="match status" value="1"/>
</dbReference>
<organism evidence="2 3">
    <name type="scientific">Sulfuriferula nivalis</name>
    <dbReference type="NCBI Taxonomy" id="2675298"/>
    <lineage>
        <taxon>Bacteria</taxon>
        <taxon>Pseudomonadati</taxon>
        <taxon>Pseudomonadota</taxon>
        <taxon>Betaproteobacteria</taxon>
        <taxon>Nitrosomonadales</taxon>
        <taxon>Sulfuricellaceae</taxon>
        <taxon>Sulfuriferula</taxon>
    </lineage>
</organism>
<evidence type="ECO:0000259" key="1">
    <source>
        <dbReference type="PROSITE" id="PS50887"/>
    </source>
</evidence>
<evidence type="ECO:0000313" key="2">
    <source>
        <dbReference type="EMBL" id="BBP01447.1"/>
    </source>
</evidence>
<accession>A0A809SEI2</accession>
<protein>
    <recommendedName>
        <fullName evidence="1">GGDEF domain-containing protein</fullName>
    </recommendedName>
</protein>
<dbReference type="Pfam" id="PF00990">
    <property type="entry name" value="GGDEF"/>
    <property type="match status" value="1"/>
</dbReference>
<dbReference type="SUPFAM" id="SSF55073">
    <property type="entry name" value="Nucleotide cyclase"/>
    <property type="match status" value="1"/>
</dbReference>
<evidence type="ECO:0000313" key="3">
    <source>
        <dbReference type="Proteomes" id="UP000463939"/>
    </source>
</evidence>
<dbReference type="Gene3D" id="3.30.70.270">
    <property type="match status" value="1"/>
</dbReference>